<organism evidence="2 3">
    <name type="scientific">Mesorhabditis spiculigera</name>
    <dbReference type="NCBI Taxonomy" id="96644"/>
    <lineage>
        <taxon>Eukaryota</taxon>
        <taxon>Metazoa</taxon>
        <taxon>Ecdysozoa</taxon>
        <taxon>Nematoda</taxon>
        <taxon>Chromadorea</taxon>
        <taxon>Rhabditida</taxon>
        <taxon>Rhabditina</taxon>
        <taxon>Rhabditomorpha</taxon>
        <taxon>Rhabditoidea</taxon>
        <taxon>Rhabditidae</taxon>
        <taxon>Mesorhabditinae</taxon>
        <taxon>Mesorhabditis</taxon>
    </lineage>
</organism>
<feature type="non-terminal residue" evidence="2">
    <location>
        <position position="1"/>
    </location>
</feature>
<gene>
    <name evidence="2" type="ORF">MSPICULIGERA_LOCUS11053</name>
</gene>
<sequence length="405" mass="45398">MGLKLLLCAILLASVAFGDNRIGRSVGAHAWDKLLRAQLSKQGHDIKDSTKESPSSPPSTLPLWDIRRALAEKQMAVWGDELSRVLPDNDKLLLASIIYRDNSILAKGLLFNVTMNLLKANGFPNLHQPPALKSTSTIADMKKRTEALEYLMEIAVTHLLKKNRSEGSSPLFQQVTCICLQDASECKSQKVIEVVRPLPKGQIPLCVESTILEQGNNGNYAISESTRKVAVILFDLQLVDRTSLNSGERARIFEDSARRIVEQFTKLPPDVDALIKKHCGGIATLQRKDQFLDSWCHIATRMLDVENVDELPYKMANWTKKFPHDMNTVMVQKRCEHDNFPKEPYFITFCNNLDNSTIIYPDFISDVGIDLENLVENGRLQTMDGTIVAANKLLEDLAKKLANRG</sequence>
<feature type="signal peptide" evidence="1">
    <location>
        <begin position="1"/>
        <end position="18"/>
    </location>
</feature>
<name>A0AA36CP28_9BILA</name>
<dbReference type="EMBL" id="CATQJA010002603">
    <property type="protein sequence ID" value="CAJ0572671.1"/>
    <property type="molecule type" value="Genomic_DNA"/>
</dbReference>
<dbReference type="Proteomes" id="UP001177023">
    <property type="component" value="Unassembled WGS sequence"/>
</dbReference>
<evidence type="ECO:0000313" key="2">
    <source>
        <dbReference type="EMBL" id="CAJ0572671.1"/>
    </source>
</evidence>
<evidence type="ECO:0000313" key="3">
    <source>
        <dbReference type="Proteomes" id="UP001177023"/>
    </source>
</evidence>
<keyword evidence="1" id="KW-0732">Signal</keyword>
<proteinExistence type="predicted"/>
<protein>
    <submittedName>
        <fullName evidence="2">Uncharacterized protein</fullName>
    </submittedName>
</protein>
<keyword evidence="3" id="KW-1185">Reference proteome</keyword>
<reference evidence="2" key="1">
    <citation type="submission" date="2023-06" db="EMBL/GenBank/DDBJ databases">
        <authorList>
            <person name="Delattre M."/>
        </authorList>
    </citation>
    <scope>NUCLEOTIDE SEQUENCE</scope>
    <source>
        <strain evidence="2">AF72</strain>
    </source>
</reference>
<dbReference type="AlphaFoldDB" id="A0AA36CP28"/>
<accession>A0AA36CP28</accession>
<evidence type="ECO:0000256" key="1">
    <source>
        <dbReference type="SAM" id="SignalP"/>
    </source>
</evidence>
<comment type="caution">
    <text evidence="2">The sequence shown here is derived from an EMBL/GenBank/DDBJ whole genome shotgun (WGS) entry which is preliminary data.</text>
</comment>
<feature type="chain" id="PRO_5041429577" evidence="1">
    <location>
        <begin position="19"/>
        <end position="405"/>
    </location>
</feature>